<dbReference type="EnsemblPlants" id="OBART04G07240.1">
    <property type="protein sequence ID" value="OBART04G07240.1"/>
    <property type="gene ID" value="OBART04G07240"/>
</dbReference>
<reference evidence="1" key="2">
    <citation type="submission" date="2015-03" db="UniProtKB">
        <authorList>
            <consortium name="EnsemblPlants"/>
        </authorList>
    </citation>
    <scope>IDENTIFICATION</scope>
</reference>
<evidence type="ECO:0000313" key="2">
    <source>
        <dbReference type="Proteomes" id="UP000026960"/>
    </source>
</evidence>
<dbReference type="AlphaFoldDB" id="A0A0D3FU33"/>
<dbReference type="PaxDb" id="65489-OBART04G07240.1"/>
<dbReference type="HOGENOM" id="CLU_168546_0_0_1"/>
<protein>
    <submittedName>
        <fullName evidence="1">Uncharacterized protein</fullName>
    </submittedName>
</protein>
<reference evidence="1" key="1">
    <citation type="journal article" date="2009" name="Rice">
        <title>De Novo Next Generation Sequencing of Plant Genomes.</title>
        <authorList>
            <person name="Rounsley S."/>
            <person name="Marri P.R."/>
            <person name="Yu Y."/>
            <person name="He R."/>
            <person name="Sisneros N."/>
            <person name="Goicoechea J.L."/>
            <person name="Lee S.J."/>
            <person name="Angelova A."/>
            <person name="Kudrna D."/>
            <person name="Luo M."/>
            <person name="Affourtit J."/>
            <person name="Desany B."/>
            <person name="Knight J."/>
            <person name="Niazi F."/>
            <person name="Egholm M."/>
            <person name="Wing R.A."/>
        </authorList>
    </citation>
    <scope>NUCLEOTIDE SEQUENCE [LARGE SCALE GENOMIC DNA]</scope>
    <source>
        <strain evidence="1">cv. IRGC 105608</strain>
    </source>
</reference>
<proteinExistence type="predicted"/>
<keyword evidence="2" id="KW-1185">Reference proteome</keyword>
<organism evidence="1">
    <name type="scientific">Oryza barthii</name>
    <dbReference type="NCBI Taxonomy" id="65489"/>
    <lineage>
        <taxon>Eukaryota</taxon>
        <taxon>Viridiplantae</taxon>
        <taxon>Streptophyta</taxon>
        <taxon>Embryophyta</taxon>
        <taxon>Tracheophyta</taxon>
        <taxon>Spermatophyta</taxon>
        <taxon>Magnoliopsida</taxon>
        <taxon>Liliopsida</taxon>
        <taxon>Poales</taxon>
        <taxon>Poaceae</taxon>
        <taxon>BOP clade</taxon>
        <taxon>Oryzoideae</taxon>
        <taxon>Oryzeae</taxon>
        <taxon>Oryzinae</taxon>
        <taxon>Oryza</taxon>
    </lineage>
</organism>
<dbReference type="Gramene" id="OBART04G07240.1">
    <property type="protein sequence ID" value="OBART04G07240.1"/>
    <property type="gene ID" value="OBART04G07240"/>
</dbReference>
<sequence length="65" mass="7213">MEWERWKERELGCSGRRADRSGGIDGLRDADLKLELACAEMPKEGLGNVPLNLELACAKLPESEV</sequence>
<accession>A0A0D3FU33</accession>
<name>A0A0D3FU33_9ORYZ</name>
<dbReference type="Proteomes" id="UP000026960">
    <property type="component" value="Chromosome 4"/>
</dbReference>
<evidence type="ECO:0000313" key="1">
    <source>
        <dbReference type="EnsemblPlants" id="OBART04G07240.1"/>
    </source>
</evidence>